<feature type="transmembrane region" description="Helical" evidence="2">
    <location>
        <begin position="158"/>
        <end position="176"/>
    </location>
</feature>
<feature type="transmembrane region" description="Helical" evidence="2">
    <location>
        <begin position="64"/>
        <end position="84"/>
    </location>
</feature>
<feature type="region of interest" description="Disordered" evidence="1">
    <location>
        <begin position="192"/>
        <end position="217"/>
    </location>
</feature>
<accession>A0A152A8G3</accession>
<proteinExistence type="predicted"/>
<keyword evidence="2" id="KW-1133">Transmembrane helix</keyword>
<feature type="transmembrane region" description="Helical" evidence="2">
    <location>
        <begin position="231"/>
        <end position="253"/>
    </location>
</feature>
<sequence>MKGNKEKVDDDDDNVDLKKNQNSDEDGGGEEVENKKERKHKGHGHSHGGSGANKKATMSTKKKIINFILLFLIVPVIYSVPFILKKAGEIVSQNRLVLIYIWSVFLVILFGIVYLKRKLLSISSFVNQNLIWLIFSLGVFIVLDIPKMIQQVDLRQEVLYVWCTLTMIPNLIVFFFDDTDYKTQERIEEEKEERKKKKDIERKAKLDEKRKQKHDEKMKKYSPLQRRLMNAAVYLVILILVLLLAWQTYRWYIRTQRNIQERMKTKTATSEYMHREFDIED</sequence>
<evidence type="ECO:0008006" key="5">
    <source>
        <dbReference type="Google" id="ProtNLM"/>
    </source>
</evidence>
<name>A0A152A8G3_TIELA</name>
<dbReference type="AlphaFoldDB" id="A0A152A8G3"/>
<feature type="compositionally biased region" description="Basic residues" evidence="1">
    <location>
        <begin position="37"/>
        <end position="46"/>
    </location>
</feature>
<dbReference type="InParanoid" id="A0A152A8G3"/>
<evidence type="ECO:0000256" key="1">
    <source>
        <dbReference type="SAM" id="MobiDB-lite"/>
    </source>
</evidence>
<feature type="transmembrane region" description="Helical" evidence="2">
    <location>
        <begin position="130"/>
        <end position="146"/>
    </location>
</feature>
<dbReference type="OMA" id="EVLYVWC"/>
<dbReference type="EMBL" id="LODT01000004">
    <property type="protein sequence ID" value="KYR02530.1"/>
    <property type="molecule type" value="Genomic_DNA"/>
</dbReference>
<keyword evidence="4" id="KW-1185">Reference proteome</keyword>
<evidence type="ECO:0000313" key="3">
    <source>
        <dbReference type="EMBL" id="KYR02530.1"/>
    </source>
</evidence>
<dbReference type="Proteomes" id="UP000076078">
    <property type="component" value="Unassembled WGS sequence"/>
</dbReference>
<protein>
    <recommendedName>
        <fullName evidence="5">Transmembrane protein</fullName>
    </recommendedName>
</protein>
<organism evidence="3 4">
    <name type="scientific">Tieghemostelium lacteum</name>
    <name type="common">Slime mold</name>
    <name type="synonym">Dictyostelium lacteum</name>
    <dbReference type="NCBI Taxonomy" id="361077"/>
    <lineage>
        <taxon>Eukaryota</taxon>
        <taxon>Amoebozoa</taxon>
        <taxon>Evosea</taxon>
        <taxon>Eumycetozoa</taxon>
        <taxon>Dictyostelia</taxon>
        <taxon>Dictyosteliales</taxon>
        <taxon>Raperosteliaceae</taxon>
        <taxon>Tieghemostelium</taxon>
    </lineage>
</organism>
<dbReference type="OrthoDB" id="19260at2759"/>
<feature type="region of interest" description="Disordered" evidence="1">
    <location>
        <begin position="1"/>
        <end position="55"/>
    </location>
</feature>
<feature type="transmembrane region" description="Helical" evidence="2">
    <location>
        <begin position="96"/>
        <end position="115"/>
    </location>
</feature>
<reference evidence="3 4" key="1">
    <citation type="submission" date="2015-12" db="EMBL/GenBank/DDBJ databases">
        <title>Dictyostelia acquired genes for synthesis and detection of signals that induce cell-type specialization by lateral gene transfer from prokaryotes.</title>
        <authorList>
            <person name="Gloeckner G."/>
            <person name="Schaap P."/>
        </authorList>
    </citation>
    <scope>NUCLEOTIDE SEQUENCE [LARGE SCALE GENOMIC DNA]</scope>
    <source>
        <strain evidence="3 4">TK</strain>
    </source>
</reference>
<keyword evidence="2" id="KW-0472">Membrane</keyword>
<keyword evidence="2" id="KW-0812">Transmembrane</keyword>
<evidence type="ECO:0000313" key="4">
    <source>
        <dbReference type="Proteomes" id="UP000076078"/>
    </source>
</evidence>
<dbReference type="STRING" id="361077.A0A152A8G3"/>
<gene>
    <name evidence="3" type="ORF">DLAC_01375</name>
</gene>
<comment type="caution">
    <text evidence="3">The sequence shown here is derived from an EMBL/GenBank/DDBJ whole genome shotgun (WGS) entry which is preliminary data.</text>
</comment>
<evidence type="ECO:0000256" key="2">
    <source>
        <dbReference type="SAM" id="Phobius"/>
    </source>
</evidence>